<sequence length="1172" mass="130909">MATTEQKPKVKLYWLEQSRAQNILWLLEELKIDYEIEVFHRNKQTLLAPPELAKVHPLGKSPVIEIFPTGSGESIKLAESGYMTQYLCEHFGQNTNLIPKKWKDGQEGKIGGETEEYSRCQYLLHYIEGSLLPVLTMSLVIGALKSDNVPFLVRPITSVVANRIYSMVIFPNAKKHMAMIDQMLETSPNGGKYICGEHLSAADILLSFALIAAQPRFDGLGSWPGGSAKAAHPRVFEYIERLKKEPGYERSAQKIREIDGKFEATISKIASQSSSSHGFISEVLYDGKWPKLPEWIATAGTNGRDSGPLNRRAFLPLSAAFPVTPRRIFFATSSKSLQPANAPEGQTNAMLASRTVCAQCRSRLLAGAATIGAVRPNSTTSFPPAAVDQPSRNPKSKAPRPPTRKHKGSGNETAKQRVLDLFEETVSKQPAPATPSNGPGVNQLYSLTDELSQLLQQRQKQKISDLEFATQAYTFITTKLLVAAQKSGVYLPQVTTTIASQALQQITRIKFATIEAADLPRTVDICKLYTHINNKRVVRRLELINGLLRSIISSRADPENQAVEDRLLEDLVECWKHFSGLKRADSGLESDPVFWLTSRRDLLGTERPDRLLRALFPFFAANETSGLGPALVATYVVLSESKHMISKARLEAHPLLEALDPIVKQFDKDMLQELFRDHAEVWSYVQPRADWRVTRVAPGTWKELDTASPGKPDQAKSAVRFSYALWHRRFETVFRANDTAAIQQAWRDLINPANDKDRTLRLQSSPDLFDYILFLACSKYGLGASFSKLTEEILAYMKTLGMAPTVRTYTSMMSGWKEARRLEPIENLWKFITNAGVKLDQQIWSSRISALGLLGGEHDGLGALREMDRLWNMAVNNGTQGKAVEPGISNVNAAISGLLRRDNMEVIRTVLDWATDKGITPDIYTYNMLLSRMLKRGAHEEADRILASMKTAGITPDGATFTVIMEAALSDLPDQTPQEQRETMDRVFSEMAACGIEPNQESYGKMLHVLVRAGDSGKHAVAALLSHLRASRLHPSTEMCTMLVEYYVNRSRPDLDSLRALVADRRARTRALTDRVFWESVIKNYHRAGDLDSALEVVYDLDDWGIWPGLPLLDPLLRSLVHRQDFEGAKKLVDTVRKQARPQAADKAGRFSKHGFWAFAHDYGLLPGQEEA</sequence>
<dbReference type="InterPro" id="IPR051114">
    <property type="entry name" value="Mito_RNA_Proc_CCM1"/>
</dbReference>
<dbReference type="InterPro" id="IPR004045">
    <property type="entry name" value="Glutathione_S-Trfase_N"/>
</dbReference>
<dbReference type="GO" id="GO:0005739">
    <property type="term" value="C:mitochondrion"/>
    <property type="evidence" value="ECO:0007669"/>
    <property type="project" value="TreeGrafter"/>
</dbReference>
<name>A0A135SR53_9PEZI</name>
<feature type="region of interest" description="Disordered" evidence="3">
    <location>
        <begin position="374"/>
        <end position="414"/>
    </location>
</feature>
<dbReference type="PROSITE" id="PS50405">
    <property type="entry name" value="GST_CTER"/>
    <property type="match status" value="1"/>
</dbReference>
<dbReference type="PANTHER" id="PTHR47934">
    <property type="entry name" value="PENTATRICOPEPTIDE REPEAT-CONTAINING PROTEIN PET309, MITOCHONDRIAL"/>
    <property type="match status" value="1"/>
</dbReference>
<feature type="domain" description="GST C-terminal" evidence="5">
    <location>
        <begin position="113"/>
        <end position="262"/>
    </location>
</feature>
<dbReference type="InterPro" id="IPR040079">
    <property type="entry name" value="Glutathione_S-Trfase"/>
</dbReference>
<feature type="compositionally biased region" description="Basic residues" evidence="3">
    <location>
        <begin position="394"/>
        <end position="408"/>
    </location>
</feature>
<dbReference type="Gene3D" id="3.40.30.10">
    <property type="entry name" value="Glutaredoxin"/>
    <property type="match status" value="1"/>
</dbReference>
<protein>
    <submittedName>
        <fullName evidence="6">Pentatricopeptide repeat domain-containing protein</fullName>
    </submittedName>
</protein>
<keyword evidence="7" id="KW-1185">Reference proteome</keyword>
<comment type="caution">
    <text evidence="6">The sequence shown here is derived from an EMBL/GenBank/DDBJ whole genome shotgun (WGS) entry which is preliminary data.</text>
</comment>
<dbReference type="InterPro" id="IPR036249">
    <property type="entry name" value="Thioredoxin-like_sf"/>
</dbReference>
<dbReference type="SFLD" id="SFLDS00019">
    <property type="entry name" value="Glutathione_Transferase_(cytos"/>
    <property type="match status" value="1"/>
</dbReference>
<dbReference type="SUPFAM" id="SSF52833">
    <property type="entry name" value="Thioredoxin-like"/>
    <property type="match status" value="1"/>
</dbReference>
<reference evidence="6 7" key="1">
    <citation type="submission" date="2014-02" db="EMBL/GenBank/DDBJ databases">
        <title>The genome sequence of Colletotrichum nymphaeae SA-01.</title>
        <authorList>
            <person name="Baroncelli R."/>
            <person name="Thon M.R."/>
        </authorList>
    </citation>
    <scope>NUCLEOTIDE SEQUENCE [LARGE SCALE GENOMIC DNA]</scope>
    <source>
        <strain evidence="6 7">SA-01</strain>
    </source>
</reference>
<evidence type="ECO:0000256" key="3">
    <source>
        <dbReference type="SAM" id="MobiDB-lite"/>
    </source>
</evidence>
<evidence type="ECO:0000259" key="4">
    <source>
        <dbReference type="PROSITE" id="PS50404"/>
    </source>
</evidence>
<dbReference type="CDD" id="cd03046">
    <property type="entry name" value="GST_N_GTT1_like"/>
    <property type="match status" value="1"/>
</dbReference>
<comment type="similarity">
    <text evidence="1">Belongs to the GST superfamily.</text>
</comment>
<dbReference type="InterPro" id="IPR011990">
    <property type="entry name" value="TPR-like_helical_dom_sf"/>
</dbReference>
<dbReference type="GO" id="GO:0007005">
    <property type="term" value="P:mitochondrion organization"/>
    <property type="evidence" value="ECO:0007669"/>
    <property type="project" value="TreeGrafter"/>
</dbReference>
<dbReference type="NCBIfam" id="TIGR00756">
    <property type="entry name" value="PPR"/>
    <property type="match status" value="1"/>
</dbReference>
<dbReference type="PANTHER" id="PTHR47934:SF6">
    <property type="entry name" value="MITOCHONDRIAL GROUP I INTRON SPLICING FACTOR CCM1-RELATED"/>
    <property type="match status" value="1"/>
</dbReference>
<evidence type="ECO:0000259" key="5">
    <source>
        <dbReference type="PROSITE" id="PS50405"/>
    </source>
</evidence>
<proteinExistence type="inferred from homology"/>
<dbReference type="Gene3D" id="1.25.40.10">
    <property type="entry name" value="Tetratricopeptide repeat domain"/>
    <property type="match status" value="3"/>
</dbReference>
<evidence type="ECO:0000313" key="7">
    <source>
        <dbReference type="Proteomes" id="UP000070054"/>
    </source>
</evidence>
<gene>
    <name evidence="6" type="ORF">CNYM01_03541</name>
</gene>
<dbReference type="PROSITE" id="PS51375">
    <property type="entry name" value="PPR"/>
    <property type="match status" value="2"/>
</dbReference>
<dbReference type="InterPro" id="IPR002885">
    <property type="entry name" value="PPR_rpt"/>
</dbReference>
<evidence type="ECO:0000256" key="2">
    <source>
        <dbReference type="PROSITE-ProRule" id="PRU00708"/>
    </source>
</evidence>
<dbReference type="AlphaFoldDB" id="A0A135SR53"/>
<organism evidence="6 7">
    <name type="scientific">Colletotrichum nymphaeae SA-01</name>
    <dbReference type="NCBI Taxonomy" id="1460502"/>
    <lineage>
        <taxon>Eukaryota</taxon>
        <taxon>Fungi</taxon>
        <taxon>Dikarya</taxon>
        <taxon>Ascomycota</taxon>
        <taxon>Pezizomycotina</taxon>
        <taxon>Sordariomycetes</taxon>
        <taxon>Hypocreomycetidae</taxon>
        <taxon>Glomerellales</taxon>
        <taxon>Glomerellaceae</taxon>
        <taxon>Colletotrichum</taxon>
        <taxon>Colletotrichum acutatum species complex</taxon>
    </lineage>
</organism>
<feature type="domain" description="GST N-terminal" evidence="4">
    <location>
        <begin position="7"/>
        <end position="95"/>
    </location>
</feature>
<dbReference type="InterPro" id="IPR010987">
    <property type="entry name" value="Glutathione-S-Trfase_C-like"/>
</dbReference>
<evidence type="ECO:0000313" key="6">
    <source>
        <dbReference type="EMBL" id="KXH38400.1"/>
    </source>
</evidence>
<accession>A0A135SR53</accession>
<dbReference type="Gene3D" id="1.20.1050.10">
    <property type="match status" value="1"/>
</dbReference>
<dbReference type="Pfam" id="PF13041">
    <property type="entry name" value="PPR_2"/>
    <property type="match status" value="1"/>
</dbReference>
<feature type="repeat" description="PPR" evidence="2">
    <location>
        <begin position="922"/>
        <end position="956"/>
    </location>
</feature>
<dbReference type="GO" id="GO:0006396">
    <property type="term" value="P:RNA processing"/>
    <property type="evidence" value="ECO:0007669"/>
    <property type="project" value="TreeGrafter"/>
</dbReference>
<dbReference type="InterPro" id="IPR036282">
    <property type="entry name" value="Glutathione-S-Trfase_C_sf"/>
</dbReference>
<dbReference type="PROSITE" id="PS50404">
    <property type="entry name" value="GST_NTER"/>
    <property type="match status" value="1"/>
</dbReference>
<dbReference type="OrthoDB" id="185373at2759"/>
<dbReference type="EMBL" id="JEMN01001400">
    <property type="protein sequence ID" value="KXH38400.1"/>
    <property type="molecule type" value="Genomic_DNA"/>
</dbReference>
<dbReference type="GO" id="GO:0003729">
    <property type="term" value="F:mRNA binding"/>
    <property type="evidence" value="ECO:0007669"/>
    <property type="project" value="TreeGrafter"/>
</dbReference>
<dbReference type="Pfam" id="PF13409">
    <property type="entry name" value="GST_N_2"/>
    <property type="match status" value="1"/>
</dbReference>
<dbReference type="Proteomes" id="UP000070054">
    <property type="component" value="Unassembled WGS sequence"/>
</dbReference>
<evidence type="ECO:0000256" key="1">
    <source>
        <dbReference type="ARBA" id="ARBA00007409"/>
    </source>
</evidence>
<dbReference type="SUPFAM" id="SSF47616">
    <property type="entry name" value="GST C-terminal domain-like"/>
    <property type="match status" value="1"/>
</dbReference>
<feature type="repeat" description="PPR" evidence="2">
    <location>
        <begin position="1074"/>
        <end position="1108"/>
    </location>
</feature>